<gene>
    <name evidence="2" type="ORF">PLEPLA_LOCUS28429</name>
</gene>
<dbReference type="EMBL" id="CADEAL010002480">
    <property type="protein sequence ID" value="CAB1440663.1"/>
    <property type="molecule type" value="Genomic_DNA"/>
</dbReference>
<proteinExistence type="predicted"/>
<keyword evidence="3" id="KW-1185">Reference proteome</keyword>
<evidence type="ECO:0000313" key="3">
    <source>
        <dbReference type="Proteomes" id="UP001153269"/>
    </source>
</evidence>
<evidence type="ECO:0000313" key="2">
    <source>
        <dbReference type="EMBL" id="CAB1440663.1"/>
    </source>
</evidence>
<comment type="caution">
    <text evidence="2">The sequence shown here is derived from an EMBL/GenBank/DDBJ whole genome shotgun (WGS) entry which is preliminary data.</text>
</comment>
<name>A0A9N7V0V2_PLEPL</name>
<feature type="region of interest" description="Disordered" evidence="1">
    <location>
        <begin position="1"/>
        <end position="22"/>
    </location>
</feature>
<sequence>MDVDSGGGKVKPIGEEPGNCILTNDQERATLLGAETKSNESSELLCRGPRFLNPSQDEAQQLQSSLIRWMDDFRVSAVLSSLEPPASPPPSLAICRAGPEMLWRHEQPDGRN</sequence>
<organism evidence="2 3">
    <name type="scientific">Pleuronectes platessa</name>
    <name type="common">European plaice</name>
    <dbReference type="NCBI Taxonomy" id="8262"/>
    <lineage>
        <taxon>Eukaryota</taxon>
        <taxon>Metazoa</taxon>
        <taxon>Chordata</taxon>
        <taxon>Craniata</taxon>
        <taxon>Vertebrata</taxon>
        <taxon>Euteleostomi</taxon>
        <taxon>Actinopterygii</taxon>
        <taxon>Neopterygii</taxon>
        <taxon>Teleostei</taxon>
        <taxon>Neoteleostei</taxon>
        <taxon>Acanthomorphata</taxon>
        <taxon>Carangaria</taxon>
        <taxon>Pleuronectiformes</taxon>
        <taxon>Pleuronectoidei</taxon>
        <taxon>Pleuronectidae</taxon>
        <taxon>Pleuronectes</taxon>
    </lineage>
</organism>
<protein>
    <submittedName>
        <fullName evidence="2">Uncharacterized protein</fullName>
    </submittedName>
</protein>
<evidence type="ECO:0000256" key="1">
    <source>
        <dbReference type="SAM" id="MobiDB-lite"/>
    </source>
</evidence>
<accession>A0A9N7V0V2</accession>
<reference evidence="2" key="1">
    <citation type="submission" date="2020-03" db="EMBL/GenBank/DDBJ databases">
        <authorList>
            <person name="Weist P."/>
        </authorList>
    </citation>
    <scope>NUCLEOTIDE SEQUENCE</scope>
</reference>
<dbReference type="Proteomes" id="UP001153269">
    <property type="component" value="Unassembled WGS sequence"/>
</dbReference>
<dbReference type="AlphaFoldDB" id="A0A9N7V0V2"/>